<organism evidence="5 6">
    <name type="scientific">Colletotrichum melonis</name>
    <dbReference type="NCBI Taxonomy" id="1209925"/>
    <lineage>
        <taxon>Eukaryota</taxon>
        <taxon>Fungi</taxon>
        <taxon>Dikarya</taxon>
        <taxon>Ascomycota</taxon>
        <taxon>Pezizomycotina</taxon>
        <taxon>Sordariomycetes</taxon>
        <taxon>Hypocreomycetidae</taxon>
        <taxon>Glomerellales</taxon>
        <taxon>Glomerellaceae</taxon>
        <taxon>Colletotrichum</taxon>
        <taxon>Colletotrichum acutatum species complex</taxon>
    </lineage>
</organism>
<feature type="region of interest" description="Disordered" evidence="3">
    <location>
        <begin position="880"/>
        <end position="903"/>
    </location>
</feature>
<feature type="region of interest" description="Disordered" evidence="3">
    <location>
        <begin position="38"/>
        <end position="59"/>
    </location>
</feature>
<evidence type="ECO:0000256" key="2">
    <source>
        <dbReference type="ARBA" id="ARBA00023242"/>
    </source>
</evidence>
<evidence type="ECO:0000313" key="5">
    <source>
        <dbReference type="EMBL" id="KAK1459874.1"/>
    </source>
</evidence>
<dbReference type="CDD" id="cd00067">
    <property type="entry name" value="GAL4"/>
    <property type="match status" value="1"/>
</dbReference>
<reference evidence="5 6" key="1">
    <citation type="submission" date="2016-10" db="EMBL/GenBank/DDBJ databases">
        <title>The genome sequence of Colletotrichum fioriniae PJ7.</title>
        <authorList>
            <person name="Baroncelli R."/>
        </authorList>
    </citation>
    <scope>NUCLEOTIDE SEQUENCE [LARGE SCALE GENOMIC DNA]</scope>
    <source>
        <strain evidence="5">Col 31</strain>
    </source>
</reference>
<dbReference type="InterPro" id="IPR001138">
    <property type="entry name" value="Zn2Cys6_DnaBD"/>
</dbReference>
<dbReference type="SMART" id="SM00906">
    <property type="entry name" value="Fungal_trans"/>
    <property type="match status" value="2"/>
</dbReference>
<feature type="region of interest" description="Disordered" evidence="3">
    <location>
        <begin position="67"/>
        <end position="86"/>
    </location>
</feature>
<feature type="compositionally biased region" description="Polar residues" evidence="3">
    <location>
        <begin position="40"/>
        <end position="51"/>
    </location>
</feature>
<dbReference type="GO" id="GO:0006351">
    <property type="term" value="P:DNA-templated transcription"/>
    <property type="evidence" value="ECO:0007669"/>
    <property type="project" value="InterPro"/>
</dbReference>
<evidence type="ECO:0000313" key="6">
    <source>
        <dbReference type="Proteomes" id="UP001239795"/>
    </source>
</evidence>
<dbReference type="InterPro" id="IPR050613">
    <property type="entry name" value="Sec_Metabolite_Reg"/>
</dbReference>
<feature type="region of interest" description="Disordered" evidence="3">
    <location>
        <begin position="754"/>
        <end position="782"/>
    </location>
</feature>
<feature type="region of interest" description="Disordered" evidence="3">
    <location>
        <begin position="1"/>
        <end position="24"/>
    </location>
</feature>
<comment type="subcellular location">
    <subcellularLocation>
        <location evidence="1">Nucleus</location>
    </subcellularLocation>
</comment>
<feature type="domain" description="Xylanolytic transcriptional activator regulatory" evidence="4">
    <location>
        <begin position="318"/>
        <end position="382"/>
    </location>
</feature>
<dbReference type="CDD" id="cd12148">
    <property type="entry name" value="fungal_TF_MHR"/>
    <property type="match status" value="2"/>
</dbReference>
<dbReference type="EMBL" id="MLGG01000013">
    <property type="protein sequence ID" value="KAK1459874.1"/>
    <property type="molecule type" value="Genomic_DNA"/>
</dbReference>
<keyword evidence="6" id="KW-1185">Reference proteome</keyword>
<protein>
    <submittedName>
        <fullName evidence="5">C6 zinc finger protein</fullName>
    </submittedName>
</protein>
<feature type="compositionally biased region" description="Polar residues" evidence="3">
    <location>
        <begin position="885"/>
        <end position="897"/>
    </location>
</feature>
<dbReference type="GO" id="GO:0000981">
    <property type="term" value="F:DNA-binding transcription factor activity, RNA polymerase II-specific"/>
    <property type="evidence" value="ECO:0007669"/>
    <property type="project" value="InterPro"/>
</dbReference>
<dbReference type="GO" id="GO:0008270">
    <property type="term" value="F:zinc ion binding"/>
    <property type="evidence" value="ECO:0007669"/>
    <property type="project" value="InterPro"/>
</dbReference>
<name>A0AAI9UK18_9PEZI</name>
<dbReference type="PANTHER" id="PTHR31001">
    <property type="entry name" value="UNCHARACTERIZED TRANSCRIPTIONAL REGULATORY PROTEIN"/>
    <property type="match status" value="1"/>
</dbReference>
<evidence type="ECO:0000256" key="3">
    <source>
        <dbReference type="SAM" id="MobiDB-lite"/>
    </source>
</evidence>
<dbReference type="PANTHER" id="PTHR31001:SF85">
    <property type="entry name" value="ZN(II)2CYS6 TRANSCRIPTION FACTOR (EUROFUNG)"/>
    <property type="match status" value="1"/>
</dbReference>
<gene>
    <name evidence="5" type="ORF">CMEL01_02873</name>
</gene>
<keyword evidence="2" id="KW-0539">Nucleus</keyword>
<proteinExistence type="predicted"/>
<comment type="caution">
    <text evidence="5">The sequence shown here is derived from an EMBL/GenBank/DDBJ whole genome shotgun (WGS) entry which is preliminary data.</text>
</comment>
<dbReference type="Proteomes" id="UP001239795">
    <property type="component" value="Unassembled WGS sequence"/>
</dbReference>
<dbReference type="Pfam" id="PF04082">
    <property type="entry name" value="Fungal_trans"/>
    <property type="match status" value="2"/>
</dbReference>
<feature type="domain" description="Xylanolytic transcriptional activator regulatory" evidence="4">
    <location>
        <begin position="1037"/>
        <end position="1110"/>
    </location>
</feature>
<dbReference type="GO" id="GO:0005634">
    <property type="term" value="C:nucleus"/>
    <property type="evidence" value="ECO:0007669"/>
    <property type="project" value="UniProtKB-SubCell"/>
</dbReference>
<feature type="region of interest" description="Disordered" evidence="3">
    <location>
        <begin position="801"/>
        <end position="857"/>
    </location>
</feature>
<evidence type="ECO:0000256" key="1">
    <source>
        <dbReference type="ARBA" id="ARBA00004123"/>
    </source>
</evidence>
<accession>A0AAI9UK18</accession>
<evidence type="ECO:0000259" key="4">
    <source>
        <dbReference type="SMART" id="SM00906"/>
    </source>
</evidence>
<dbReference type="InterPro" id="IPR007219">
    <property type="entry name" value="XnlR_reg_dom"/>
</dbReference>
<dbReference type="GO" id="GO:0003677">
    <property type="term" value="F:DNA binding"/>
    <property type="evidence" value="ECO:0007669"/>
    <property type="project" value="InterPro"/>
</dbReference>
<sequence>MTADKPAPSPTGVGAGSRTHKSCDACKSRKVRCPIAGQLLPTNYSPSSNRPPNLPDAKAVLDLSTSDGEAKPLVLPDRTSPKSPPHRIQELHVDRVLARAQRPKTSTGRGQEETMFVPRNGIFGIEAPHALSGLHVLTDQGGRNSLTFFSDNRLLSLSTRLQNQKVNELVGRISVIVNGRLRRTDSAATNPRKTQPPDMGTDRARAALYIRLYFERVHPMFPFLDRTTFETTVSSPNFPNLLERSKPWCCLYHSVLALGSQYADGGTFEPGKGESWRLFSISLSGFSELLLLPDSLTTLQALTAMSVYGLGISGLAVEPVIMSEAARRAQMMSSHSFTGPTAHAYQKSFWILYAVEKITSFHFGRSSVSAWNFPLFTTIASYYDGCTLLVYLLCTADNDKGFVDSDISCPIPVVPEATSGDFSWFLHLVRFARLLSRAYTSLFSVGVSGNSDSYYLDVIDQLNGELEEWRASLPDNGFRPGGILRPQTVSGPNARSLALILHYLYYSMLLTLARTTLCYLPVPETPAVKATKDDKMKTILNASRAILELTTMIEVEPYTVTWVLAGIPITALFVLFDLVIHDPRQPDTGTNLALLDMVAGHFSRIEYASGGTVPGSLIAEFAKIARDYVNEIQHAEAGLMNPARPHAPTNPSTMQMVQQSSELDARNNKQVDRPTQMTLDLSDTLPREAMMSGPMQQPGYTDFAFDSGMGQVSPSALMGTDVMGIFNYFLPDLDPMFYQGMTQEYDLLPQQHGGTVQSMDKMKKQSDQPCVPSTRAPPGAGRRRVVKDLLERLNQCESLLSQVAPRDADGRPVNPDTPGSSRDVADSPAMSHISYEEARKQPSSRPNGKIVCDEGRPTFMENPFRGNVLDHLQFSKLSLEDNDTEQSTNPSGSTSVSERGDSTHQKSMDFDILALGPVEVLRLWQVFLERVNPMIKVIHVPSLEPLVFEAATDRFNLSPDLEALLCSINVVAIMALSEAESIQMLKLEKARALRNSMSALKKAMSKVDFLRKYNMTTLQCLVLYLVSLQGQFDRHAAWVLTGMLVRIAQRMGLHRDGELIGLQPFETEMRRRIWWQIIMLETKYAVLAGFGDTLLPPNWDTKLPSNVNDADLLPGSTEPVKSRDGATEMAFCLMLYESRAFFCDNPMPEFESVILSGDKISPENSRKFSGQPHVLDRYRLALDQYDERLAVAERRFCNPTAGGIHLVASKIRSFTAQRMRDMIMHAREPWDENKDGGASQQSFFRAWVISFESDVSWYDTIDDKFTWYLKLHFQSDAFSVMIELLQWQPVGTLVDRAWKAIDRLYHHHPEMYDLTRKDNLLRAENLLAGWARRELAFRNLGMSCDTPLVVARFRSSEVFKQRQPDGLPVEQWPAPTPDTALFSDMSPSDFETFDGGMPGDTHGLNFSLWGGGGPGQHAL</sequence>